<dbReference type="SUPFAM" id="SSF52091">
    <property type="entry name" value="SpoIIaa-like"/>
    <property type="match status" value="1"/>
</dbReference>
<keyword evidence="3" id="KW-1185">Reference proteome</keyword>
<name>A0ABS3RL62_9ACTN</name>
<gene>
    <name evidence="2" type="ORF">J4709_07800</name>
</gene>
<sequence>MLEPSGLELIDCTGLSVMIWARKQLRRKGAVLQVRNARPAIGRVLEFGGLTDPTVLAGERAVAGAQGGWRIGAPAGAGSDACLIVRPIDVGG</sequence>
<proteinExistence type="predicted"/>
<dbReference type="Pfam" id="PF01740">
    <property type="entry name" value="STAS"/>
    <property type="match status" value="1"/>
</dbReference>
<organism evidence="2 3">
    <name type="scientific">Actinomadura violacea</name>
    <dbReference type="NCBI Taxonomy" id="2819934"/>
    <lineage>
        <taxon>Bacteria</taxon>
        <taxon>Bacillati</taxon>
        <taxon>Actinomycetota</taxon>
        <taxon>Actinomycetes</taxon>
        <taxon>Streptosporangiales</taxon>
        <taxon>Thermomonosporaceae</taxon>
        <taxon>Actinomadura</taxon>
    </lineage>
</organism>
<feature type="domain" description="STAS" evidence="1">
    <location>
        <begin position="1"/>
        <end position="55"/>
    </location>
</feature>
<dbReference type="PROSITE" id="PS50801">
    <property type="entry name" value="STAS"/>
    <property type="match status" value="1"/>
</dbReference>
<dbReference type="EMBL" id="JAGEPF010000005">
    <property type="protein sequence ID" value="MBO2457474.1"/>
    <property type="molecule type" value="Genomic_DNA"/>
</dbReference>
<evidence type="ECO:0000313" key="2">
    <source>
        <dbReference type="EMBL" id="MBO2457474.1"/>
    </source>
</evidence>
<accession>A0ABS3RL62</accession>
<dbReference type="InterPro" id="IPR002645">
    <property type="entry name" value="STAS_dom"/>
</dbReference>
<evidence type="ECO:0000313" key="3">
    <source>
        <dbReference type="Proteomes" id="UP000680206"/>
    </source>
</evidence>
<reference evidence="2 3" key="1">
    <citation type="submission" date="2021-03" db="EMBL/GenBank/DDBJ databases">
        <title>Actinomadura violae sp. nov., isolated from lichen in Thailand.</title>
        <authorList>
            <person name="Kanchanasin P."/>
            <person name="Saeng-In P."/>
            <person name="Phongsopitanun W."/>
            <person name="Yuki M."/>
            <person name="Kudo T."/>
            <person name="Ohkuma M."/>
            <person name="Tanasupawat S."/>
        </authorList>
    </citation>
    <scope>NUCLEOTIDE SEQUENCE [LARGE SCALE GENOMIC DNA]</scope>
    <source>
        <strain evidence="2 3">LCR2-06</strain>
    </source>
</reference>
<comment type="caution">
    <text evidence="2">The sequence shown here is derived from an EMBL/GenBank/DDBJ whole genome shotgun (WGS) entry which is preliminary data.</text>
</comment>
<dbReference type="Proteomes" id="UP000680206">
    <property type="component" value="Unassembled WGS sequence"/>
</dbReference>
<dbReference type="Gene3D" id="3.30.750.24">
    <property type="entry name" value="STAS domain"/>
    <property type="match status" value="1"/>
</dbReference>
<evidence type="ECO:0000259" key="1">
    <source>
        <dbReference type="PROSITE" id="PS50801"/>
    </source>
</evidence>
<protein>
    <recommendedName>
        <fullName evidence="1">STAS domain-containing protein</fullName>
    </recommendedName>
</protein>
<dbReference type="InterPro" id="IPR036513">
    <property type="entry name" value="STAS_dom_sf"/>
</dbReference>